<reference evidence="1" key="1">
    <citation type="submission" date="2015-06" db="EMBL/GenBank/DDBJ databases">
        <authorList>
            <person name="Joergensen T."/>
        </authorList>
    </citation>
    <scope>NUCLEOTIDE SEQUENCE</scope>
    <source>
        <strain evidence="1">RGFK1291</strain>
    </source>
</reference>
<dbReference type="AlphaFoldDB" id="A0A0H5QM41"/>
<name>A0A0H5QM41_9ZZZZ</name>
<protein>
    <submittedName>
        <fullName evidence="1">Uncharacterized protein</fullName>
    </submittedName>
</protein>
<accession>A0A0H5QM41</accession>
<reference evidence="1" key="2">
    <citation type="submission" date="2015-07" db="EMBL/GenBank/DDBJ databases">
        <title>Plasmids, circular viruses and viroids from rat gut.</title>
        <authorList>
            <person name="Jorgensen T.J."/>
            <person name="Hansen M.A."/>
            <person name="Xu Z."/>
            <person name="Tabak M.A."/>
            <person name="Sorensen S.J."/>
            <person name="Hansen L.H."/>
        </authorList>
    </citation>
    <scope>NUCLEOTIDE SEQUENCE</scope>
    <source>
        <strain evidence="1">RGFK1291</strain>
    </source>
</reference>
<sequence length="86" mass="9389">MITHLTLTVQLSQADVAWHLHQRLQTDDGADPASAIAGGRLPLVYGEADDLDAHAVLCYVLANWMTPQQREMLTDHPDQTQASPGV</sequence>
<organism evidence="1">
    <name type="scientific">uncultured prokaryote</name>
    <dbReference type="NCBI Taxonomy" id="198431"/>
    <lineage>
        <taxon>unclassified sequences</taxon>
        <taxon>environmental samples</taxon>
    </lineage>
</organism>
<dbReference type="EMBL" id="LN853861">
    <property type="protein sequence ID" value="CRY96822.1"/>
    <property type="molecule type" value="Genomic_DNA"/>
</dbReference>
<evidence type="ECO:0000313" key="1">
    <source>
        <dbReference type="EMBL" id="CRY96822.1"/>
    </source>
</evidence>
<proteinExistence type="predicted"/>